<reference evidence="7" key="1">
    <citation type="submission" date="2019-10" db="EMBL/GenBank/DDBJ databases">
        <title>Draft genome sequence of Panacibacter sp. KCS-6.</title>
        <authorList>
            <person name="Yim K.J."/>
        </authorList>
    </citation>
    <scope>NUCLEOTIDE SEQUENCE</scope>
    <source>
        <strain evidence="7">KCS-6</strain>
    </source>
</reference>
<dbReference type="PANTHER" id="PTHR15910:SF1">
    <property type="entry name" value="ARCHAEMETZINCIN-2"/>
    <property type="match status" value="1"/>
</dbReference>
<comment type="cofactor">
    <cofactor evidence="1">
        <name>Zn(2+)</name>
        <dbReference type="ChEBI" id="CHEBI:29105"/>
    </cofactor>
</comment>
<dbReference type="InterPro" id="IPR012962">
    <property type="entry name" value="Pept_M54_archaemetzincn"/>
</dbReference>
<keyword evidence="4" id="KW-0378">Hydrolase</keyword>
<keyword evidence="2 7" id="KW-0645">Protease</keyword>
<evidence type="ECO:0000256" key="5">
    <source>
        <dbReference type="ARBA" id="ARBA00022833"/>
    </source>
</evidence>
<dbReference type="PANTHER" id="PTHR15910">
    <property type="entry name" value="ARCHAEMETZINCIN"/>
    <property type="match status" value="1"/>
</dbReference>
<accession>A0A8J8FCL1</accession>
<organism evidence="7 8">
    <name type="scientific">Limnovirga soli</name>
    <dbReference type="NCBI Taxonomy" id="2656915"/>
    <lineage>
        <taxon>Bacteria</taxon>
        <taxon>Pseudomonadati</taxon>
        <taxon>Bacteroidota</taxon>
        <taxon>Chitinophagia</taxon>
        <taxon>Chitinophagales</taxon>
        <taxon>Chitinophagaceae</taxon>
        <taxon>Limnovirga</taxon>
    </lineage>
</organism>
<dbReference type="EMBL" id="WHPF01000005">
    <property type="protein sequence ID" value="NNV55575.1"/>
    <property type="molecule type" value="Genomic_DNA"/>
</dbReference>
<name>A0A8J8FCL1_9BACT</name>
<evidence type="ECO:0000256" key="3">
    <source>
        <dbReference type="ARBA" id="ARBA00022723"/>
    </source>
</evidence>
<evidence type="ECO:0000256" key="2">
    <source>
        <dbReference type="ARBA" id="ARBA00022670"/>
    </source>
</evidence>
<keyword evidence="3" id="KW-0479">Metal-binding</keyword>
<gene>
    <name evidence="7" type="ORF">GD597_08905</name>
</gene>
<keyword evidence="8" id="KW-1185">Reference proteome</keyword>
<evidence type="ECO:0000313" key="8">
    <source>
        <dbReference type="Proteomes" id="UP000598971"/>
    </source>
</evidence>
<dbReference type="CDD" id="cd11375">
    <property type="entry name" value="Peptidase_M54"/>
    <property type="match status" value="1"/>
</dbReference>
<dbReference type="InterPro" id="IPR024079">
    <property type="entry name" value="MetalloPept_cat_dom_sf"/>
</dbReference>
<evidence type="ECO:0000313" key="7">
    <source>
        <dbReference type="EMBL" id="NNV55575.1"/>
    </source>
</evidence>
<dbReference type="GO" id="GO:0008237">
    <property type="term" value="F:metallopeptidase activity"/>
    <property type="evidence" value="ECO:0007669"/>
    <property type="project" value="UniProtKB-KW"/>
</dbReference>
<proteinExistence type="predicted"/>
<evidence type="ECO:0000256" key="6">
    <source>
        <dbReference type="ARBA" id="ARBA00023049"/>
    </source>
</evidence>
<keyword evidence="6" id="KW-0482">Metalloprotease</keyword>
<dbReference type="AlphaFoldDB" id="A0A8J8FCL1"/>
<evidence type="ECO:0000256" key="4">
    <source>
        <dbReference type="ARBA" id="ARBA00022801"/>
    </source>
</evidence>
<comment type="caution">
    <text evidence="7">The sequence shown here is derived from an EMBL/GenBank/DDBJ whole genome shotgun (WGS) entry which is preliminary data.</text>
</comment>
<dbReference type="SUPFAM" id="SSF55486">
    <property type="entry name" value="Metalloproteases ('zincins'), catalytic domain"/>
    <property type="match status" value="1"/>
</dbReference>
<dbReference type="GO" id="GO:0046872">
    <property type="term" value="F:metal ion binding"/>
    <property type="evidence" value="ECO:0007669"/>
    <property type="project" value="UniProtKB-KW"/>
</dbReference>
<protein>
    <submittedName>
        <fullName evidence="7">Zn-dependent protease</fullName>
    </submittedName>
</protein>
<dbReference type="GO" id="GO:0006508">
    <property type="term" value="P:proteolysis"/>
    <property type="evidence" value="ECO:0007669"/>
    <property type="project" value="UniProtKB-KW"/>
</dbReference>
<sequence length="247" mass="28042">MPATQMVRRWKYQISYHYYLWFNYSKAQPFLFGQQLDTVILCLMKRLLLIYTAFIFWGCQPDANQKQASIQPKILPVIVVQPLDNFDSATLQQIQAGIAAFYPVKVVIAQRTNFPQKAWYAPRKRYRADSTIAWLKTIQPANTRCILAITKQDISTTKGQITDFGVMGLGYQPGVSCVVSLYRLRGGGVGDSVVYNRFLKTILHELGHNFGLPHCPDKTCIMADAEGKLSQDKEQGLCNTCLHKIKI</sequence>
<dbReference type="Proteomes" id="UP000598971">
    <property type="component" value="Unassembled WGS sequence"/>
</dbReference>
<dbReference type="Gene3D" id="3.40.390.10">
    <property type="entry name" value="Collagenase (Catalytic Domain)"/>
    <property type="match status" value="1"/>
</dbReference>
<dbReference type="Pfam" id="PF07998">
    <property type="entry name" value="Peptidase_M54"/>
    <property type="match status" value="1"/>
</dbReference>
<keyword evidence="5" id="KW-0862">Zinc</keyword>
<evidence type="ECO:0000256" key="1">
    <source>
        <dbReference type="ARBA" id="ARBA00001947"/>
    </source>
</evidence>